<dbReference type="EMBL" id="KQ483478">
    <property type="protein sequence ID" value="KYP49384.1"/>
    <property type="molecule type" value="Genomic_DNA"/>
</dbReference>
<sequence length="62" mass="7336">MALASCYNHLTSSHFAFFTYDKLEVKQFSISNAEYSVFYSTFNNVIYSVRYNIYCIGNLRWP</sequence>
<keyword evidence="2" id="KW-1185">Reference proteome</keyword>
<dbReference type="Gramene" id="C.cajan_28550.t">
    <property type="protein sequence ID" value="C.cajan_28550.t"/>
    <property type="gene ID" value="C.cajan_28550"/>
</dbReference>
<dbReference type="Proteomes" id="UP000075243">
    <property type="component" value="Unassembled WGS sequence"/>
</dbReference>
<reference evidence="1" key="1">
    <citation type="journal article" date="2012" name="Nat. Biotechnol.">
        <title>Draft genome sequence of pigeonpea (Cajanus cajan), an orphan legume crop of resource-poor farmers.</title>
        <authorList>
            <person name="Varshney R.K."/>
            <person name="Chen W."/>
            <person name="Li Y."/>
            <person name="Bharti A.K."/>
            <person name="Saxena R.K."/>
            <person name="Schlueter J.A."/>
            <person name="Donoghue M.T."/>
            <person name="Azam S."/>
            <person name="Fan G."/>
            <person name="Whaley A.M."/>
            <person name="Farmer A.D."/>
            <person name="Sheridan J."/>
            <person name="Iwata A."/>
            <person name="Tuteja R."/>
            <person name="Penmetsa R.V."/>
            <person name="Wu W."/>
            <person name="Upadhyaya H.D."/>
            <person name="Yang S.P."/>
            <person name="Shah T."/>
            <person name="Saxena K.B."/>
            <person name="Michael T."/>
            <person name="McCombie W.R."/>
            <person name="Yang B."/>
            <person name="Zhang G."/>
            <person name="Yang H."/>
            <person name="Wang J."/>
            <person name="Spillane C."/>
            <person name="Cook D.R."/>
            <person name="May G.D."/>
            <person name="Xu X."/>
            <person name="Jackson S.A."/>
        </authorList>
    </citation>
    <scope>NUCLEOTIDE SEQUENCE [LARGE SCALE GENOMIC DNA]</scope>
</reference>
<accession>A0A151S3P0</accession>
<evidence type="ECO:0000313" key="2">
    <source>
        <dbReference type="Proteomes" id="UP000075243"/>
    </source>
</evidence>
<protein>
    <submittedName>
        <fullName evidence="1">Uncharacterized protein</fullName>
    </submittedName>
</protein>
<organism evidence="1 2">
    <name type="scientific">Cajanus cajan</name>
    <name type="common">Pigeon pea</name>
    <name type="synonym">Cajanus indicus</name>
    <dbReference type="NCBI Taxonomy" id="3821"/>
    <lineage>
        <taxon>Eukaryota</taxon>
        <taxon>Viridiplantae</taxon>
        <taxon>Streptophyta</taxon>
        <taxon>Embryophyta</taxon>
        <taxon>Tracheophyta</taxon>
        <taxon>Spermatophyta</taxon>
        <taxon>Magnoliopsida</taxon>
        <taxon>eudicotyledons</taxon>
        <taxon>Gunneridae</taxon>
        <taxon>Pentapetalae</taxon>
        <taxon>rosids</taxon>
        <taxon>fabids</taxon>
        <taxon>Fabales</taxon>
        <taxon>Fabaceae</taxon>
        <taxon>Papilionoideae</taxon>
        <taxon>50 kb inversion clade</taxon>
        <taxon>NPAAA clade</taxon>
        <taxon>indigoferoid/millettioid clade</taxon>
        <taxon>Phaseoleae</taxon>
        <taxon>Cajanus</taxon>
    </lineage>
</organism>
<name>A0A151S3P0_CAJCA</name>
<evidence type="ECO:0000313" key="1">
    <source>
        <dbReference type="EMBL" id="KYP49384.1"/>
    </source>
</evidence>
<gene>
    <name evidence="1" type="ORF">KK1_028927</name>
</gene>
<dbReference type="AlphaFoldDB" id="A0A151S3P0"/>
<proteinExistence type="predicted"/>